<keyword evidence="10" id="KW-0963">Cytoplasm</keyword>
<feature type="active site" evidence="10">
    <location>
        <position position="188"/>
    </location>
</feature>
<feature type="active site" description="Nucleophile" evidence="10">
    <location>
        <position position="80"/>
    </location>
</feature>
<evidence type="ECO:0000313" key="12">
    <source>
        <dbReference type="EMBL" id="MCL6272042.1"/>
    </source>
</evidence>
<feature type="active site" evidence="10">
    <location>
        <position position="186"/>
    </location>
</feature>
<dbReference type="InterPro" id="IPR029062">
    <property type="entry name" value="Class_I_gatase-like"/>
</dbReference>
<evidence type="ECO:0000256" key="4">
    <source>
        <dbReference type="ARBA" id="ARBA00022801"/>
    </source>
</evidence>
<evidence type="ECO:0000256" key="10">
    <source>
        <dbReference type="HAMAP-Rule" id="MF_00278"/>
    </source>
</evidence>
<sequence length="204" mass="22615">MIHVVDYGLGNIQAFLTMYKKLGIDATRACNEDQLTDVSKVILPGVGAFDHAMNLLNASGMRKRLEELVNCEQIPVLGVCVGMQILASSSEEGVCDGLSWVDANVCSFANNPASSSLPMPHMGWNDVYPHSESGLFKGFSDDARFYFLHSYYFDCKDQSNRLASAEYGFNLCCAVQKDNIFGVQFHPEKSHHWGAMLLKNFAEL</sequence>
<evidence type="ECO:0000256" key="8">
    <source>
        <dbReference type="ARBA" id="ARBA00047838"/>
    </source>
</evidence>
<accession>A0ABT0PKY5</accession>
<evidence type="ECO:0000256" key="1">
    <source>
        <dbReference type="ARBA" id="ARBA00005091"/>
    </source>
</evidence>
<evidence type="ECO:0000259" key="11">
    <source>
        <dbReference type="Pfam" id="PF00117"/>
    </source>
</evidence>
<dbReference type="PROSITE" id="PS51273">
    <property type="entry name" value="GATASE_TYPE_1"/>
    <property type="match status" value="1"/>
</dbReference>
<dbReference type="PANTHER" id="PTHR42701:SF1">
    <property type="entry name" value="IMIDAZOLE GLYCEROL PHOSPHATE SYNTHASE SUBUNIT HISH"/>
    <property type="match status" value="1"/>
</dbReference>
<dbReference type="Pfam" id="PF00117">
    <property type="entry name" value="GATase"/>
    <property type="match status" value="1"/>
</dbReference>
<dbReference type="CDD" id="cd01748">
    <property type="entry name" value="GATase1_IGP_Synthase"/>
    <property type="match status" value="1"/>
</dbReference>
<dbReference type="SUPFAM" id="SSF52317">
    <property type="entry name" value="Class I glutamine amidotransferase-like"/>
    <property type="match status" value="1"/>
</dbReference>
<evidence type="ECO:0000256" key="3">
    <source>
        <dbReference type="ARBA" id="ARBA00022605"/>
    </source>
</evidence>
<comment type="caution">
    <text evidence="12">The sequence shown here is derived from an EMBL/GenBank/DDBJ whole genome shotgun (WGS) entry which is preliminary data.</text>
</comment>
<comment type="pathway">
    <text evidence="1 10">Amino-acid biosynthesis; L-histidine biosynthesis; L-histidine from 5-phospho-alpha-D-ribose 1-diphosphate: step 5/9.</text>
</comment>
<dbReference type="EC" id="3.5.1.2" evidence="10"/>
<comment type="function">
    <text evidence="10">IGPS catalyzes the conversion of PRFAR and glutamine to IGP, AICAR and glutamate. The HisH subunit catalyzes the hydrolysis of glutamine to glutamate and ammonia as part of the synthesis of IGP and AICAR. The resulting ammonia molecule is channeled to the active site of HisF.</text>
</comment>
<keyword evidence="7 10" id="KW-0456">Lyase</keyword>
<comment type="catalytic activity">
    <reaction evidence="9 10">
        <text>L-glutamine + H2O = L-glutamate + NH4(+)</text>
        <dbReference type="Rhea" id="RHEA:15889"/>
        <dbReference type="ChEBI" id="CHEBI:15377"/>
        <dbReference type="ChEBI" id="CHEBI:28938"/>
        <dbReference type="ChEBI" id="CHEBI:29985"/>
        <dbReference type="ChEBI" id="CHEBI:58359"/>
        <dbReference type="EC" id="3.5.1.2"/>
    </reaction>
</comment>
<keyword evidence="5 10" id="KW-0315">Glutamine amidotransferase</keyword>
<dbReference type="Gene3D" id="3.40.50.880">
    <property type="match status" value="1"/>
</dbReference>
<dbReference type="RefSeq" id="WP_249701720.1">
    <property type="nucleotide sequence ID" value="NZ_JAMFLX010000042.1"/>
</dbReference>
<keyword evidence="3 10" id="KW-0028">Amino-acid biosynthesis</keyword>
<evidence type="ECO:0000256" key="2">
    <source>
        <dbReference type="ARBA" id="ARBA00011152"/>
    </source>
</evidence>
<name>A0ABT0PKY5_9GAMM</name>
<keyword evidence="6 10" id="KW-0368">Histidine biosynthesis</keyword>
<dbReference type="InterPro" id="IPR017926">
    <property type="entry name" value="GATASE"/>
</dbReference>
<reference evidence="12 13" key="1">
    <citation type="submission" date="2022-05" db="EMBL/GenBank/DDBJ databases">
        <authorList>
            <person name="Park J.-S."/>
        </authorList>
    </citation>
    <scope>NUCLEOTIDE SEQUENCE [LARGE SCALE GENOMIC DNA]</scope>
    <source>
        <strain evidence="12 13">2012CJ34-2</strain>
    </source>
</reference>
<organism evidence="12 13">
    <name type="scientific">Parendozoicomonas callyspongiae</name>
    <dbReference type="NCBI Taxonomy" id="2942213"/>
    <lineage>
        <taxon>Bacteria</taxon>
        <taxon>Pseudomonadati</taxon>
        <taxon>Pseudomonadota</taxon>
        <taxon>Gammaproteobacteria</taxon>
        <taxon>Oceanospirillales</taxon>
        <taxon>Endozoicomonadaceae</taxon>
        <taxon>Parendozoicomonas</taxon>
    </lineage>
</organism>
<dbReference type="PANTHER" id="PTHR42701">
    <property type="entry name" value="IMIDAZOLE GLYCEROL PHOSPHATE SYNTHASE SUBUNIT HISH"/>
    <property type="match status" value="1"/>
</dbReference>
<dbReference type="HAMAP" id="MF_00278">
    <property type="entry name" value="HisH"/>
    <property type="match status" value="1"/>
</dbReference>
<feature type="domain" description="Glutamine amidotransferase" evidence="11">
    <location>
        <begin position="4"/>
        <end position="201"/>
    </location>
</feature>
<dbReference type="PIRSF" id="PIRSF000495">
    <property type="entry name" value="Amidotransf_hisH"/>
    <property type="match status" value="1"/>
</dbReference>
<dbReference type="NCBIfam" id="TIGR01855">
    <property type="entry name" value="IMP_synth_hisH"/>
    <property type="match status" value="1"/>
</dbReference>
<evidence type="ECO:0000256" key="5">
    <source>
        <dbReference type="ARBA" id="ARBA00022962"/>
    </source>
</evidence>
<dbReference type="InterPro" id="IPR010139">
    <property type="entry name" value="Imidazole-glycPsynth_HisH"/>
</dbReference>
<keyword evidence="13" id="KW-1185">Reference proteome</keyword>
<protein>
    <recommendedName>
        <fullName evidence="10">Imidazole glycerol phosphate synthase subunit HisH</fullName>
        <ecNumber evidence="10">4.3.2.10</ecNumber>
    </recommendedName>
    <alternativeName>
        <fullName evidence="10">IGP synthase glutaminase subunit</fullName>
        <ecNumber evidence="10">3.5.1.2</ecNumber>
    </alternativeName>
    <alternativeName>
        <fullName evidence="10">IGP synthase subunit HisH</fullName>
    </alternativeName>
    <alternativeName>
        <fullName evidence="10">ImGP synthase subunit HisH</fullName>
        <shortName evidence="10">IGPS subunit HisH</shortName>
    </alternativeName>
</protein>
<evidence type="ECO:0000313" key="13">
    <source>
        <dbReference type="Proteomes" id="UP001203338"/>
    </source>
</evidence>
<proteinExistence type="inferred from homology"/>
<dbReference type="EC" id="4.3.2.10" evidence="10"/>
<comment type="subcellular location">
    <subcellularLocation>
        <location evidence="10">Cytoplasm</location>
    </subcellularLocation>
</comment>
<evidence type="ECO:0000256" key="7">
    <source>
        <dbReference type="ARBA" id="ARBA00023239"/>
    </source>
</evidence>
<evidence type="ECO:0000256" key="9">
    <source>
        <dbReference type="ARBA" id="ARBA00049534"/>
    </source>
</evidence>
<dbReference type="Proteomes" id="UP001203338">
    <property type="component" value="Unassembled WGS sequence"/>
</dbReference>
<keyword evidence="4 10" id="KW-0378">Hydrolase</keyword>
<evidence type="ECO:0000256" key="6">
    <source>
        <dbReference type="ARBA" id="ARBA00023102"/>
    </source>
</evidence>
<gene>
    <name evidence="10 12" type="primary">hisH</name>
    <name evidence="12" type="ORF">M3P05_19145</name>
</gene>
<dbReference type="EMBL" id="JAMFLX010000042">
    <property type="protein sequence ID" value="MCL6272042.1"/>
    <property type="molecule type" value="Genomic_DNA"/>
</dbReference>
<comment type="catalytic activity">
    <reaction evidence="8 10">
        <text>5-[(5-phospho-1-deoxy-D-ribulos-1-ylimino)methylamino]-1-(5-phospho-beta-D-ribosyl)imidazole-4-carboxamide + L-glutamine = D-erythro-1-(imidazol-4-yl)glycerol 3-phosphate + 5-amino-1-(5-phospho-beta-D-ribosyl)imidazole-4-carboxamide + L-glutamate + H(+)</text>
        <dbReference type="Rhea" id="RHEA:24793"/>
        <dbReference type="ChEBI" id="CHEBI:15378"/>
        <dbReference type="ChEBI" id="CHEBI:29985"/>
        <dbReference type="ChEBI" id="CHEBI:58278"/>
        <dbReference type="ChEBI" id="CHEBI:58359"/>
        <dbReference type="ChEBI" id="CHEBI:58475"/>
        <dbReference type="ChEBI" id="CHEBI:58525"/>
        <dbReference type="EC" id="4.3.2.10"/>
    </reaction>
</comment>
<dbReference type="GO" id="GO:0016829">
    <property type="term" value="F:lyase activity"/>
    <property type="evidence" value="ECO:0007669"/>
    <property type="project" value="UniProtKB-KW"/>
</dbReference>
<comment type="subunit">
    <text evidence="2 10">Heterodimer of HisH and HisF.</text>
</comment>